<name>A0A365P8X3_9ACTN</name>
<dbReference type="AlphaFoldDB" id="A0A365P8X3"/>
<keyword evidence="1" id="KW-0812">Transmembrane</keyword>
<evidence type="ECO:0000313" key="2">
    <source>
        <dbReference type="EMBL" id="RBA33811.1"/>
    </source>
</evidence>
<dbReference type="EMBL" id="QNTT01000030">
    <property type="protein sequence ID" value="RBA33811.1"/>
    <property type="molecule type" value="Genomic_DNA"/>
</dbReference>
<keyword evidence="1" id="KW-1133">Transmembrane helix</keyword>
<proteinExistence type="predicted"/>
<feature type="transmembrane region" description="Helical" evidence="1">
    <location>
        <begin position="20"/>
        <end position="44"/>
    </location>
</feature>
<evidence type="ECO:0000256" key="1">
    <source>
        <dbReference type="SAM" id="Phobius"/>
    </source>
</evidence>
<evidence type="ECO:0008006" key="4">
    <source>
        <dbReference type="Google" id="ProtNLM"/>
    </source>
</evidence>
<feature type="transmembrane region" description="Helical" evidence="1">
    <location>
        <begin position="139"/>
        <end position="161"/>
    </location>
</feature>
<gene>
    <name evidence="2" type="ORF">DQ226_11605</name>
</gene>
<sequence length="168" mass="17375">MIRASLTVVPRRLPVLWAKLVILAATVLPVMAIASLVAFLLGQWLLASTGMEATLSTPGALRSVLGAALYVTVAGMIALAIGALLRTTAAGISVFVGVFFVIPPLAGLLPQSIGSVGQYLPSNAGSALYGGSRMAQDQLAPWTGFTVLCVYAVILIGVAAWRLRRADA</sequence>
<organism evidence="2 3">
    <name type="scientific">Dietzia maris</name>
    <dbReference type="NCBI Taxonomy" id="37915"/>
    <lineage>
        <taxon>Bacteria</taxon>
        <taxon>Bacillati</taxon>
        <taxon>Actinomycetota</taxon>
        <taxon>Actinomycetes</taxon>
        <taxon>Mycobacteriales</taxon>
        <taxon>Dietziaceae</taxon>
        <taxon>Dietzia</taxon>
    </lineage>
</organism>
<protein>
    <recommendedName>
        <fullName evidence="4">ABC transporter permease</fullName>
    </recommendedName>
</protein>
<feature type="transmembrane region" description="Helical" evidence="1">
    <location>
        <begin position="64"/>
        <end position="85"/>
    </location>
</feature>
<accession>A0A365P8X3</accession>
<feature type="transmembrane region" description="Helical" evidence="1">
    <location>
        <begin position="92"/>
        <end position="113"/>
    </location>
</feature>
<keyword evidence="1" id="KW-0472">Membrane</keyword>
<comment type="caution">
    <text evidence="2">The sequence shown here is derived from an EMBL/GenBank/DDBJ whole genome shotgun (WGS) entry which is preliminary data.</text>
</comment>
<reference evidence="2 3" key="1">
    <citation type="submission" date="2018-06" db="EMBL/GenBank/DDBJ databases">
        <title>Whole genome sequencing of four bacterial strains from South Shetland trench revealing bio-synthetic gene clusters.</title>
        <authorList>
            <person name="Abdel-Mageed W.M."/>
            <person name="Lehri B."/>
            <person name="Jarmusch S.A."/>
            <person name="Miranda K."/>
            <person name="Goodfellow M."/>
            <person name="Jaspars M."/>
            <person name="Karlyshev A.V."/>
        </authorList>
    </citation>
    <scope>NUCLEOTIDE SEQUENCE [LARGE SCALE GENOMIC DNA]</scope>
    <source>
        <strain evidence="2 3">SST1</strain>
    </source>
</reference>
<dbReference type="Proteomes" id="UP000252187">
    <property type="component" value="Unassembled WGS sequence"/>
</dbReference>
<evidence type="ECO:0000313" key="3">
    <source>
        <dbReference type="Proteomes" id="UP000252187"/>
    </source>
</evidence>